<feature type="compositionally biased region" description="Low complexity" evidence="2">
    <location>
        <begin position="1"/>
        <end position="24"/>
    </location>
</feature>
<accession>A0A7R9J413</accession>
<keyword evidence="1" id="KW-0175">Coiled coil</keyword>
<dbReference type="AlphaFoldDB" id="A0A7R9J413"/>
<name>A0A7R9J413_TIMCA</name>
<evidence type="ECO:0000256" key="2">
    <source>
        <dbReference type="SAM" id="MobiDB-lite"/>
    </source>
</evidence>
<feature type="coiled-coil region" evidence="1">
    <location>
        <begin position="431"/>
        <end position="479"/>
    </location>
</feature>
<evidence type="ECO:0000256" key="1">
    <source>
        <dbReference type="SAM" id="Coils"/>
    </source>
</evidence>
<gene>
    <name evidence="3" type="ORF">TCMB3V08_LOCUS4859</name>
</gene>
<feature type="region of interest" description="Disordered" evidence="2">
    <location>
        <begin position="1"/>
        <end position="25"/>
    </location>
</feature>
<proteinExistence type="predicted"/>
<dbReference type="EMBL" id="OE180886">
    <property type="protein sequence ID" value="CAD7572206.1"/>
    <property type="molecule type" value="Genomic_DNA"/>
</dbReference>
<sequence length="545" mass="63231">MVSLVLTDSSQLTSGSSQLTSESQHLGYTARNKGYTVRNTGYTVRNTGYTARNTGDTVRNKGYTVRNTGYTARNTGDSARNTGDTEEHGLYCDEHRLYCEEHRLYCEEQGLYCEEHRLYCEEQGLYCEEHRLYCEEQGLYCEEHRLYCEEQGLYCEEQGSIAEELQKHFLDGISPLPLSKLIQVSMDGPNVNLKFITLLQEHIKSVIDNEFLKEAKLPKSKSVETLKRAACDPFLKCKLAFCKTITDECQPFLQRFQTSKPITPYIFEAVEKLLRYLMNRCMKPVLMKCTVQRETAITVTERQKLEFIHECRTMLTTMIAKLQERSPLKQKAVRGLSSLDPCVIQHSSQLGQKRFSFEELNHANIINDVLAENAKKEYFESMDLIKSLMEEKQSAAEEDVNLTQKLCQLKQEMVQIKDEISQVQVSGKQSVETYKQQMEQLNRDHQALVENKEKSIESITKLEQKIAQTKLEVEEQTTVFINRAQIYTKHYEEYKSKLMSWKTQYIETRLFDKICLTGQVHEASYFVEFSRDVQNYDTKQNGCSH</sequence>
<protein>
    <submittedName>
        <fullName evidence="3">(California timema) hypothetical protein</fullName>
    </submittedName>
</protein>
<reference evidence="3" key="1">
    <citation type="submission" date="2020-11" db="EMBL/GenBank/DDBJ databases">
        <authorList>
            <person name="Tran Van P."/>
        </authorList>
    </citation>
    <scope>NUCLEOTIDE SEQUENCE</scope>
</reference>
<evidence type="ECO:0000313" key="3">
    <source>
        <dbReference type="EMBL" id="CAD7572206.1"/>
    </source>
</evidence>
<organism evidence="3">
    <name type="scientific">Timema californicum</name>
    <name type="common">California timema</name>
    <name type="synonym">Walking stick</name>
    <dbReference type="NCBI Taxonomy" id="61474"/>
    <lineage>
        <taxon>Eukaryota</taxon>
        <taxon>Metazoa</taxon>
        <taxon>Ecdysozoa</taxon>
        <taxon>Arthropoda</taxon>
        <taxon>Hexapoda</taxon>
        <taxon>Insecta</taxon>
        <taxon>Pterygota</taxon>
        <taxon>Neoptera</taxon>
        <taxon>Polyneoptera</taxon>
        <taxon>Phasmatodea</taxon>
        <taxon>Timematodea</taxon>
        <taxon>Timematoidea</taxon>
        <taxon>Timematidae</taxon>
        <taxon>Timema</taxon>
    </lineage>
</organism>